<name>A0AAV7S542_PLEWA</name>
<evidence type="ECO:0008006" key="3">
    <source>
        <dbReference type="Google" id="ProtNLM"/>
    </source>
</evidence>
<dbReference type="Gene3D" id="3.60.10.10">
    <property type="entry name" value="Endonuclease/exonuclease/phosphatase"/>
    <property type="match status" value="1"/>
</dbReference>
<dbReference type="Proteomes" id="UP001066276">
    <property type="component" value="Chromosome 5"/>
</dbReference>
<gene>
    <name evidence="1" type="ORF">NDU88_011051</name>
</gene>
<dbReference type="EMBL" id="JANPWB010000009">
    <property type="protein sequence ID" value="KAJ1158360.1"/>
    <property type="molecule type" value="Genomic_DNA"/>
</dbReference>
<dbReference type="InterPro" id="IPR036691">
    <property type="entry name" value="Endo/exonu/phosph_ase_sf"/>
</dbReference>
<sequence length="149" mass="16724">MLGKKGFYTKTLNTIREPEGPEGRFLTLTVERGRDTLTLLNLNAPNQAQDTFIRQTLRGRSVAGDIIVGGDFNLVWSPELDGNTTNMQDMGAMSKQLKKELTDTSLVDALRYFHPDTEDYSLHSHVHLSYLRIDYLFTTPAFLVTIGSA</sequence>
<evidence type="ECO:0000313" key="2">
    <source>
        <dbReference type="Proteomes" id="UP001066276"/>
    </source>
</evidence>
<dbReference type="SUPFAM" id="SSF56219">
    <property type="entry name" value="DNase I-like"/>
    <property type="match status" value="1"/>
</dbReference>
<dbReference type="AlphaFoldDB" id="A0AAV7S542"/>
<comment type="caution">
    <text evidence="1">The sequence shown here is derived from an EMBL/GenBank/DDBJ whole genome shotgun (WGS) entry which is preliminary data.</text>
</comment>
<proteinExistence type="predicted"/>
<reference evidence="1" key="1">
    <citation type="journal article" date="2022" name="bioRxiv">
        <title>Sequencing and chromosome-scale assembly of the giantPleurodeles waltlgenome.</title>
        <authorList>
            <person name="Brown T."/>
            <person name="Elewa A."/>
            <person name="Iarovenko S."/>
            <person name="Subramanian E."/>
            <person name="Araus A.J."/>
            <person name="Petzold A."/>
            <person name="Susuki M."/>
            <person name="Suzuki K.-i.T."/>
            <person name="Hayashi T."/>
            <person name="Toyoda A."/>
            <person name="Oliveira C."/>
            <person name="Osipova E."/>
            <person name="Leigh N.D."/>
            <person name="Simon A."/>
            <person name="Yun M.H."/>
        </authorList>
    </citation>
    <scope>NUCLEOTIDE SEQUENCE</scope>
    <source>
        <strain evidence="1">20211129_DDA</strain>
        <tissue evidence="1">Liver</tissue>
    </source>
</reference>
<organism evidence="1 2">
    <name type="scientific">Pleurodeles waltl</name>
    <name type="common">Iberian ribbed newt</name>
    <dbReference type="NCBI Taxonomy" id="8319"/>
    <lineage>
        <taxon>Eukaryota</taxon>
        <taxon>Metazoa</taxon>
        <taxon>Chordata</taxon>
        <taxon>Craniata</taxon>
        <taxon>Vertebrata</taxon>
        <taxon>Euteleostomi</taxon>
        <taxon>Amphibia</taxon>
        <taxon>Batrachia</taxon>
        <taxon>Caudata</taxon>
        <taxon>Salamandroidea</taxon>
        <taxon>Salamandridae</taxon>
        <taxon>Pleurodelinae</taxon>
        <taxon>Pleurodeles</taxon>
    </lineage>
</organism>
<keyword evidence="2" id="KW-1185">Reference proteome</keyword>
<accession>A0AAV7S542</accession>
<protein>
    <recommendedName>
        <fullName evidence="3">Endonuclease/exonuclease/phosphatase domain-containing protein</fullName>
    </recommendedName>
</protein>
<evidence type="ECO:0000313" key="1">
    <source>
        <dbReference type="EMBL" id="KAJ1158360.1"/>
    </source>
</evidence>